<accession>A0ACB8ULB7</accession>
<name>A0ACB8ULB7_9APHY</name>
<proteinExistence type="predicted"/>
<reference evidence="1" key="1">
    <citation type="journal article" date="2021" name="Environ. Microbiol.">
        <title>Gene family expansions and transcriptome signatures uncover fungal adaptations to wood decay.</title>
        <authorList>
            <person name="Hage H."/>
            <person name="Miyauchi S."/>
            <person name="Viragh M."/>
            <person name="Drula E."/>
            <person name="Min B."/>
            <person name="Chaduli D."/>
            <person name="Navarro D."/>
            <person name="Favel A."/>
            <person name="Norest M."/>
            <person name="Lesage-Meessen L."/>
            <person name="Balint B."/>
            <person name="Merenyi Z."/>
            <person name="de Eugenio L."/>
            <person name="Morin E."/>
            <person name="Martinez A.T."/>
            <person name="Baldrian P."/>
            <person name="Stursova M."/>
            <person name="Martinez M.J."/>
            <person name="Novotny C."/>
            <person name="Magnuson J.K."/>
            <person name="Spatafora J.W."/>
            <person name="Maurice S."/>
            <person name="Pangilinan J."/>
            <person name="Andreopoulos W."/>
            <person name="LaButti K."/>
            <person name="Hundley H."/>
            <person name="Na H."/>
            <person name="Kuo A."/>
            <person name="Barry K."/>
            <person name="Lipzen A."/>
            <person name="Henrissat B."/>
            <person name="Riley R."/>
            <person name="Ahrendt S."/>
            <person name="Nagy L.G."/>
            <person name="Grigoriev I.V."/>
            <person name="Martin F."/>
            <person name="Rosso M.N."/>
        </authorList>
    </citation>
    <scope>NUCLEOTIDE SEQUENCE</scope>
    <source>
        <strain evidence="1">CBS 384.51</strain>
    </source>
</reference>
<organism evidence="1 2">
    <name type="scientific">Irpex rosettiformis</name>
    <dbReference type="NCBI Taxonomy" id="378272"/>
    <lineage>
        <taxon>Eukaryota</taxon>
        <taxon>Fungi</taxon>
        <taxon>Dikarya</taxon>
        <taxon>Basidiomycota</taxon>
        <taxon>Agaricomycotina</taxon>
        <taxon>Agaricomycetes</taxon>
        <taxon>Polyporales</taxon>
        <taxon>Irpicaceae</taxon>
        <taxon>Irpex</taxon>
    </lineage>
</organism>
<keyword evidence="2" id="KW-1185">Reference proteome</keyword>
<sequence>MMPVLTLSSEPQSSSRDSPRKSWASPFETRLRRRRCVLRMLGVAMLFTVLVYGTYAGIHHPKIYPKIKNTELMQMIIGPKPLPPLYHDFRKSERRLPQHFTKPFASGEKYLWVASHSCCSGWGNVMQDLILTAHLTHASGRGFVFDDYEWVRGGPAYSEWNGKVIPAHIPLSAIISGPLVGGKWDVTDQTPLSISKEHFEKICPNPYILHGERVRVAHGDGASAQKVIETWINFIAEIEDPCVEVPADSGPIFHPYSFGNKDEILPVWPTLSTSPVLTHFGWSSLAHRATETNQALLGPISSHAHSTTEHPYSRIDGLLVIHIRRGDFLEHCENLGHWGAAFLAFNRFPEFLDPWEPPQGDDAQKLAIYLRRCVPTIPQIVDKVTQVQQTNTAQGLKKVYIMTNGDPAWLKQLKDALKGAYAWDSIATSRDMILTLREKYVSHTVDMLIGQRAQVFIGNGFSSVSSNVAMLRQANGFPLESTRML</sequence>
<evidence type="ECO:0000313" key="1">
    <source>
        <dbReference type="EMBL" id="KAI0095006.1"/>
    </source>
</evidence>
<protein>
    <submittedName>
        <fullName evidence="1">Uncharacterized protein</fullName>
    </submittedName>
</protein>
<comment type="caution">
    <text evidence="1">The sequence shown here is derived from an EMBL/GenBank/DDBJ whole genome shotgun (WGS) entry which is preliminary data.</text>
</comment>
<gene>
    <name evidence="1" type="ORF">BDY19DRAFT_915846</name>
</gene>
<dbReference type="EMBL" id="MU274900">
    <property type="protein sequence ID" value="KAI0095006.1"/>
    <property type="molecule type" value="Genomic_DNA"/>
</dbReference>
<evidence type="ECO:0000313" key="2">
    <source>
        <dbReference type="Proteomes" id="UP001055072"/>
    </source>
</evidence>
<dbReference type="Proteomes" id="UP001055072">
    <property type="component" value="Unassembled WGS sequence"/>
</dbReference>